<evidence type="ECO:0000313" key="2">
    <source>
        <dbReference type="Proteomes" id="UP001255856"/>
    </source>
</evidence>
<evidence type="ECO:0000313" key="1">
    <source>
        <dbReference type="EMBL" id="KAK2079802.1"/>
    </source>
</evidence>
<gene>
    <name evidence="1" type="ORF">QBZ16_002197</name>
</gene>
<accession>A0AAD9MJF4</accession>
<dbReference type="Proteomes" id="UP001255856">
    <property type="component" value="Unassembled WGS sequence"/>
</dbReference>
<keyword evidence="2" id="KW-1185">Reference proteome</keyword>
<reference evidence="1" key="1">
    <citation type="submission" date="2021-01" db="EMBL/GenBank/DDBJ databases">
        <authorList>
            <person name="Eckstrom K.M.E."/>
        </authorList>
    </citation>
    <scope>NUCLEOTIDE SEQUENCE</scope>
    <source>
        <strain evidence="1">UVCC 0001</strain>
    </source>
</reference>
<dbReference type="AlphaFoldDB" id="A0AAD9MJF4"/>
<dbReference type="EMBL" id="JASFZW010000002">
    <property type="protein sequence ID" value="KAK2079802.1"/>
    <property type="molecule type" value="Genomic_DNA"/>
</dbReference>
<name>A0AAD9MJF4_PROWI</name>
<comment type="caution">
    <text evidence="1">The sequence shown here is derived from an EMBL/GenBank/DDBJ whole genome shotgun (WGS) entry which is preliminary data.</text>
</comment>
<sequence>MAGPEASTKLLLTLERALGRQAGKDNALWKTGRFAAGVVPDLPPATTVEGLVRHWWASARGQVPPPDHSAMDFGGPGLLVRSVAGQLRSGPRLQARMRAMAGTDPALTGNLGPASALLLLSGAHPLRPLLPDWALQHSTGMLQDAARLKAQGALPSGLGLWAVANPMTDRLDRIQSKAHAGARVLLTQPPLLHAPSEEWMARAVDAGLAEACRLPKP</sequence>
<protein>
    <submittedName>
        <fullName evidence="1">Uncharacterized protein</fullName>
    </submittedName>
</protein>
<organism evidence="1 2">
    <name type="scientific">Prototheca wickerhamii</name>
    <dbReference type="NCBI Taxonomy" id="3111"/>
    <lineage>
        <taxon>Eukaryota</taxon>
        <taxon>Viridiplantae</taxon>
        <taxon>Chlorophyta</taxon>
        <taxon>core chlorophytes</taxon>
        <taxon>Trebouxiophyceae</taxon>
        <taxon>Chlorellales</taxon>
        <taxon>Chlorellaceae</taxon>
        <taxon>Prototheca</taxon>
    </lineage>
</organism>
<proteinExistence type="predicted"/>